<reference evidence="2 3" key="1">
    <citation type="submission" date="2019-04" db="EMBL/GenBank/DDBJ databases">
        <authorList>
            <consortium name="DOE Joint Genome Institute"/>
            <person name="Mondo S."/>
            <person name="Kjaerbolling I."/>
            <person name="Vesth T."/>
            <person name="Frisvad J.C."/>
            <person name="Nybo J.L."/>
            <person name="Theobald S."/>
            <person name="Kildgaard S."/>
            <person name="Isbrandt T."/>
            <person name="Kuo A."/>
            <person name="Sato A."/>
            <person name="Lyhne E.K."/>
            <person name="Kogle M.E."/>
            <person name="Wiebenga A."/>
            <person name="Kun R.S."/>
            <person name="Lubbers R.J."/>
            <person name="Makela M.R."/>
            <person name="Barry K."/>
            <person name="Chovatia M."/>
            <person name="Clum A."/>
            <person name="Daum C."/>
            <person name="Haridas S."/>
            <person name="He G."/>
            <person name="LaButti K."/>
            <person name="Lipzen A."/>
            <person name="Riley R."/>
            <person name="Salamov A."/>
            <person name="Simmons B.A."/>
            <person name="Magnuson J.K."/>
            <person name="Henrissat B."/>
            <person name="Mortensen U.H."/>
            <person name="Larsen T.O."/>
            <person name="Devries R.P."/>
            <person name="Grigoriev I.V."/>
            <person name="Machida M."/>
            <person name="Baker S.E."/>
            <person name="Andersen M.R."/>
            <person name="Cantor M.N."/>
            <person name="Hua S.X."/>
        </authorList>
    </citation>
    <scope>NUCLEOTIDE SEQUENCE [LARGE SCALE GENOMIC DNA]</scope>
    <source>
        <strain evidence="2 3">CBS 117616</strain>
    </source>
</reference>
<protein>
    <submittedName>
        <fullName evidence="2">Uncharacterized protein</fullName>
    </submittedName>
</protein>
<sequence length="68" mass="7926">MRVDYDEAELNFILYVLCTMPTVQLWILLTALATAQRYIDPFPERMSTYDHTGFGKQGFPSAQPYFSR</sequence>
<keyword evidence="1" id="KW-1133">Transmembrane helix</keyword>
<accession>A0ABQ6W446</accession>
<name>A0ABQ6W446_9EURO</name>
<keyword evidence="1" id="KW-0472">Membrane</keyword>
<evidence type="ECO:0000313" key="3">
    <source>
        <dbReference type="Proteomes" id="UP000325395"/>
    </source>
</evidence>
<proteinExistence type="predicted"/>
<keyword evidence="3" id="KW-1185">Reference proteome</keyword>
<evidence type="ECO:0000256" key="1">
    <source>
        <dbReference type="SAM" id="Phobius"/>
    </source>
</evidence>
<feature type="transmembrane region" description="Helical" evidence="1">
    <location>
        <begin position="12"/>
        <end position="35"/>
    </location>
</feature>
<dbReference type="Proteomes" id="UP000325395">
    <property type="component" value="Unassembled WGS sequence"/>
</dbReference>
<keyword evidence="1" id="KW-0812">Transmembrane</keyword>
<evidence type="ECO:0000313" key="2">
    <source>
        <dbReference type="EMBL" id="KAE8411922.1"/>
    </source>
</evidence>
<dbReference type="EMBL" id="ML735854">
    <property type="protein sequence ID" value="KAE8411922.1"/>
    <property type="molecule type" value="Genomic_DNA"/>
</dbReference>
<gene>
    <name evidence="2" type="ORF">BDV36DRAFT_71989</name>
</gene>
<organism evidence="2 3">
    <name type="scientific">Aspergillus pseudocaelatus</name>
    <dbReference type="NCBI Taxonomy" id="1825620"/>
    <lineage>
        <taxon>Eukaryota</taxon>
        <taxon>Fungi</taxon>
        <taxon>Dikarya</taxon>
        <taxon>Ascomycota</taxon>
        <taxon>Pezizomycotina</taxon>
        <taxon>Eurotiomycetes</taxon>
        <taxon>Eurotiomycetidae</taxon>
        <taxon>Eurotiales</taxon>
        <taxon>Aspergillaceae</taxon>
        <taxon>Aspergillus</taxon>
        <taxon>Aspergillus subgen. Circumdati</taxon>
    </lineage>
</organism>